<gene>
    <name evidence="2" type="ORF">GACE_0897</name>
</gene>
<reference evidence="2 3" key="1">
    <citation type="journal article" date="2015" name="Appl. Environ. Microbiol.">
        <title>The Geoglobus acetivorans genome: Fe(III) reduction, acetate utilization, autotrophic growth, and degradation of aromatic compounds in a hyperthermophilic archaeon.</title>
        <authorList>
            <person name="Mardanov A.V."/>
            <person name="Slododkina G.B."/>
            <person name="Slobodkin A.I."/>
            <person name="Beletsky A.V."/>
            <person name="Gavrilov S.N."/>
            <person name="Kublanov I.V."/>
            <person name="Bonch-Osmolovskaya E.A."/>
            <person name="Skryabin K.G."/>
            <person name="Ravin N.V."/>
        </authorList>
    </citation>
    <scope>NUCLEOTIDE SEQUENCE [LARGE SCALE GENOMIC DNA]</scope>
    <source>
        <strain evidence="2 3">SBH6</strain>
    </source>
</reference>
<dbReference type="EMBL" id="CP009552">
    <property type="protein sequence ID" value="AIY89944.1"/>
    <property type="molecule type" value="Genomic_DNA"/>
</dbReference>
<dbReference type="KEGG" id="gac:GACE_0897"/>
<feature type="transmembrane region" description="Helical" evidence="1">
    <location>
        <begin position="43"/>
        <end position="64"/>
    </location>
</feature>
<sequence length="65" mass="7561">MINKVLNEVKKSEDVDELKRTIVATLGDCEEFNLHNISRSARFLKISIWTFLFSIISLLFSLIFL</sequence>
<evidence type="ECO:0000313" key="2">
    <source>
        <dbReference type="EMBL" id="AIY89944.1"/>
    </source>
</evidence>
<evidence type="ECO:0000313" key="3">
    <source>
        <dbReference type="Proteomes" id="UP000030624"/>
    </source>
</evidence>
<keyword evidence="1" id="KW-0472">Membrane</keyword>
<evidence type="ECO:0000256" key="1">
    <source>
        <dbReference type="SAM" id="Phobius"/>
    </source>
</evidence>
<protein>
    <submittedName>
        <fullName evidence="2">Uncharacterized protein</fullName>
    </submittedName>
</protein>
<dbReference type="HOGENOM" id="CLU_2839228_0_0_2"/>
<accession>A0A0A7GD33</accession>
<keyword evidence="1" id="KW-1133">Transmembrane helix</keyword>
<dbReference type="Proteomes" id="UP000030624">
    <property type="component" value="Chromosome"/>
</dbReference>
<name>A0A0A7GD33_GEOAI</name>
<proteinExistence type="predicted"/>
<organism evidence="2 3">
    <name type="scientific">Geoglobus acetivorans</name>
    <dbReference type="NCBI Taxonomy" id="565033"/>
    <lineage>
        <taxon>Archaea</taxon>
        <taxon>Methanobacteriati</taxon>
        <taxon>Methanobacteriota</taxon>
        <taxon>Archaeoglobi</taxon>
        <taxon>Archaeoglobales</taxon>
        <taxon>Archaeoglobaceae</taxon>
        <taxon>Geoglobus</taxon>
    </lineage>
</organism>
<dbReference type="AlphaFoldDB" id="A0A0A7GD33"/>
<keyword evidence="1" id="KW-0812">Transmembrane</keyword>